<dbReference type="SUPFAM" id="SSF49373">
    <property type="entry name" value="Invasin/intimin cell-adhesion fragments"/>
    <property type="match status" value="1"/>
</dbReference>
<reference evidence="1 2" key="1">
    <citation type="submission" date="2023-12" db="EMBL/GenBank/DDBJ databases">
        <title>Friends and Foes: Symbiotic and Algicidal bacterial influence on Karenia brevis blooms.</title>
        <authorList>
            <person name="Fei C."/>
            <person name="Mohamed A.R."/>
            <person name="Booker A."/>
            <person name="Arshad M."/>
            <person name="Klass S."/>
            <person name="Ahn S."/>
            <person name="Gilbert P.M."/>
            <person name="Heil C.A."/>
            <person name="Martinez J.M."/>
            <person name="Amin S.A."/>
        </authorList>
    </citation>
    <scope>NUCLEOTIDE SEQUENCE [LARGE SCALE GENOMIC DNA]</scope>
    <source>
        <strain evidence="1 2">CE15</strain>
    </source>
</reference>
<gene>
    <name evidence="1" type="ORF">WAE96_18575</name>
</gene>
<dbReference type="SUPFAM" id="SSF49899">
    <property type="entry name" value="Concanavalin A-like lectins/glucanases"/>
    <property type="match status" value="1"/>
</dbReference>
<comment type="caution">
    <text evidence="1">The sequence shown here is derived from an EMBL/GenBank/DDBJ whole genome shotgun (WGS) entry which is preliminary data.</text>
</comment>
<dbReference type="Proteomes" id="UP001382455">
    <property type="component" value="Unassembled WGS sequence"/>
</dbReference>
<dbReference type="InterPro" id="IPR008964">
    <property type="entry name" value="Invasin/intimin_cell_adhesion"/>
</dbReference>
<evidence type="ECO:0000313" key="1">
    <source>
        <dbReference type="EMBL" id="MEI4551689.1"/>
    </source>
</evidence>
<dbReference type="InterPro" id="IPR013320">
    <property type="entry name" value="ConA-like_dom_sf"/>
</dbReference>
<dbReference type="EMBL" id="JBAWKS010000002">
    <property type="protein sequence ID" value="MEI4551689.1"/>
    <property type="molecule type" value="Genomic_DNA"/>
</dbReference>
<keyword evidence="2" id="KW-1185">Reference proteome</keyword>
<sequence length="2165" mass="238957">MRFLRLSILFKYIVFIYLILFSTVTHIKPANAYGYLDIQRVRIGMVMARGLVLEGDLPIWAQYNDSGKTVGAEFPLVSYPKSYVLSAEHVNSVHQTLDSLKLKYGDRLQIMSVDAYNSAEFKTGIKTEIKKITIPDYYKSIVILDPKTLVSGDQDMVLLLARFDLNSIGAVDGSVKSLLLDYKGALIASSEFNIAFKAAFYDGERGDSAIPSSIRSLFDKTPYAPYTQSYIEVVAPYPGGAIPDEEGKWRAPFMLIPCPMFEFHYTTPSILQYYFGNFNHRGYRAGFSYQMLPGHSTCIGYDAIQPTDLAGLMAKVAIMGILASVQDPVGINNYFVDTTLLHGRGALIDLNSGAPVPITGQTKYVYNEPQNRVIPSPSFYFDGDDLKEFTLHGNLNAEGQFVCNESPDDATYYGVYLSSNGVKPAYDCKDEEPELPQPDLVRVVDIATDRTPQGLLAEISEDDFQDTDIFVFRESTGMLITQRKGKDLREGASHYAIDNNKFTYQIFMRGPASDAFYNYAMRRTGGEAGFIEYQSKSHMNPELHRREADHLKPNEMLRIVLINRKTGYIGTALRSFWGIADDRHYMSILHETRMYPPNLKVTAERIFEPNKNSIKTGQQKNVISYEGSALSSDSMLVLTTEWFDNDGTPLPAGLADFGYTGRLAKVAGNNSLVTVGGELANFAIKPGRNIVQINLPGGASTNEHFYVNVSGEPISESPSFEEIGAGDGPLAHRPKYYVPFKVPVFNEELTTDLNFKYKKAVEAGEAGDLAKPEPVYHYVYRPEYQFSTYELKVNDILRKTADDNVISLYPKERPLIGSSDDMVTMMYDLLASNSDALEFLGEGQELVFSLGADEIKATIGESGQVRFERLDHIAALDVEDFVTLSLYNNTDPTNVLWDYAFEAVALDTRWAGYDNIGEDGTIYVSADDPVVPLQSLIVGYANRQNKTPIEIKWDAKGSGSFISLDNNNAENGVFAADIQLPPYTGTRATPFVYFAGDKDNYVIMDAIEVVPGEPANLSVTGEGDAYMEGLGQINIELEAKDKNGNLVADGTSFIYSLDGHGIVSEASDSFTNGKASLIVKGGYLPDDELKLKVTTGNVSQELDLVIQPLTVVIEDYPLNMEAGQVYEVRAKVTKPGGGAAQGVSVWFETNGGRLERGTLTTNADGLVTAKIHTGFHALEQVQISARVGLVEGDVVEGDITAKPIQSAALRMQTAKQFGQKSQFSKGAQLNARIASMASPVTQQNAANSIDVLVFGEADVDGALGLTREDDSVIKLPYSVTGNLELNGQENTSQFVTLGTLSEPNLQPISAYFMSELVEELVTDANQLHNGKASFVKLVNDHPTQTGFSYQFKKHAEKNPVGEWLPSQIVVPADERFKPVNSVGFRLDLKASAFDSTVFDFEGGAQGLNLNQDGTLTYYLHNKSGKISVTSTNAVNLSQWVTIAGKYQGGELQLEVNGQLTTINVPDTPLVYSVTSRGLTIGKGLDGNLSSVKFYNYESQPLLSFTDGTQAKQIDFNTGQSQTLLPIKSTGQLNKNGESAGVYRIGINVDGKQYFASVIGEQGYLQMMRMMAAFNPPDGYPPVAFNSTKYTPFPFVPVAHAWFDFSWEGAWEGFKAVAGAIIPYEAIGVVAEQVVFLANGDSRFDPLELALNAIEVLTIVPLAKPLIPIIRPVKAVFKSVKALNPKFLKSLGGVIGKTMDHILKRDFDKALTILPFLIIAGEMAADAEAREGLMVLIKSISSSDDIFAWMEYLSLPADGWEGNSIPDVNLTALHSVKDTQPYFSPLNAVMPVAYAKKKFTLRRISGLVAGRNVLKAFKTGNGKLITDPKLLSTAVRSITKLLKDSGKYSDHMRKIPFTPTLLASTAVLAKRGIKNTKKAMRRSDLRVHPVILMGSLLYLETSLANGTLTSDNGNFIEFGELLAKIFLTGETKRATANRHGAMFHLIMLAYYQAKHEFAGGLAIYAIEGARKFDYFNGTASYLKYSREVDIILGEKDDEHWVELKSKKWPFNPGQFGVWQLTAQKKKATIHKQFSFDWVMKHFKSDLLKENQMKPPKNVAWRFHSFTSKDKKEWGPKEKHFKQKHFSGGENLREKLCNPPKAPRGDADSTILKDTTGKRGDELKALCLANQYDIIRIQNNKTILNELAKNGLLDDVMDKLKEADLID</sequence>
<protein>
    <submittedName>
        <fullName evidence="1">LamG-like jellyroll fold domain-containing protein</fullName>
    </submittedName>
</protein>
<dbReference type="Pfam" id="PF13385">
    <property type="entry name" value="Laminin_G_3"/>
    <property type="match status" value="1"/>
</dbReference>
<dbReference type="RefSeq" id="WP_336436626.1">
    <property type="nucleotide sequence ID" value="NZ_JBAWKS010000002.1"/>
</dbReference>
<proteinExistence type="predicted"/>
<name>A0ABU8EXH7_9GAMM</name>
<accession>A0ABU8EXH7</accession>
<dbReference type="Gene3D" id="2.60.120.200">
    <property type="match status" value="1"/>
</dbReference>
<organism evidence="1 2">
    <name type="scientific">Pseudoalteromonas spongiae</name>
    <dbReference type="NCBI Taxonomy" id="298657"/>
    <lineage>
        <taxon>Bacteria</taxon>
        <taxon>Pseudomonadati</taxon>
        <taxon>Pseudomonadota</taxon>
        <taxon>Gammaproteobacteria</taxon>
        <taxon>Alteromonadales</taxon>
        <taxon>Pseudoalteromonadaceae</taxon>
        <taxon>Pseudoalteromonas</taxon>
    </lineage>
</organism>
<evidence type="ECO:0000313" key="2">
    <source>
        <dbReference type="Proteomes" id="UP001382455"/>
    </source>
</evidence>